<evidence type="ECO:0000313" key="2">
    <source>
        <dbReference type="Proteomes" id="UP000005540"/>
    </source>
</evidence>
<dbReference type="RefSeq" id="WP_007545604.1">
    <property type="nucleotide sequence ID" value="NZ_ABZS01000011.1"/>
</dbReference>
<dbReference type="OrthoDB" id="14765at2"/>
<comment type="caution">
    <text evidence="1">The sequence shown here is derived from an EMBL/GenBank/DDBJ whole genome shotgun (WGS) entry which is preliminary data.</text>
</comment>
<accession>C4FI06</accession>
<dbReference type="Proteomes" id="UP000005540">
    <property type="component" value="Unassembled WGS sequence"/>
</dbReference>
<name>C4FI06_9AQUI</name>
<keyword evidence="2" id="KW-1185">Reference proteome</keyword>
<gene>
    <name evidence="1" type="ORF">SULYE_0190</name>
</gene>
<sequence length="310" mass="36114">MSQKVENNNFYEDYEHLIPPIVKEIRDNASDEERIEFIRKPKFIRHSKAEAIFKMLDELYYAPREDRMQSYLFVGDGNIGKTHTVKRYAKMKNSQDDPNDIQTKIPVLCVLAPVKANYKVLYDNILTALHVPFRTTDSDTQKEVKIATYIEDFQVKMLIIDEIHNGLTGSANQQKEFTNAIKNLSNILRIPIVLVGVQEAVSLVNRDHQLKSRFKPIKIKNWEIDDEFRAFLKSIELTLPLKEKSYIYTDEKFITKIHQVTNGITGDIISIINKMAIRAIEKKKEKIDIKLFNEIDYITVDNSKIYAQEI</sequence>
<dbReference type="Gene3D" id="3.40.50.300">
    <property type="entry name" value="P-loop containing nucleotide triphosphate hydrolases"/>
    <property type="match status" value="1"/>
</dbReference>
<dbReference type="SUPFAM" id="SSF52540">
    <property type="entry name" value="P-loop containing nucleoside triphosphate hydrolases"/>
    <property type="match status" value="1"/>
</dbReference>
<proteinExistence type="predicted"/>
<dbReference type="InterPro" id="IPR027417">
    <property type="entry name" value="P-loop_NTPase"/>
</dbReference>
<dbReference type="InterPro" id="IPR052026">
    <property type="entry name" value="ExeA_AAA_ATPase_DNA-bind"/>
</dbReference>
<dbReference type="PANTHER" id="PTHR35894">
    <property type="entry name" value="GENERAL SECRETION PATHWAY PROTEIN A-RELATED"/>
    <property type="match status" value="1"/>
</dbReference>
<organism evidence="1 2">
    <name type="scientific">Sulfurihydrogenibium yellowstonense SS-5</name>
    <dbReference type="NCBI Taxonomy" id="432331"/>
    <lineage>
        <taxon>Bacteria</taxon>
        <taxon>Pseudomonadati</taxon>
        <taxon>Aquificota</taxon>
        <taxon>Aquificia</taxon>
        <taxon>Aquificales</taxon>
        <taxon>Hydrogenothermaceae</taxon>
        <taxon>Sulfurihydrogenibium</taxon>
    </lineage>
</organism>
<protein>
    <submittedName>
        <fullName evidence="1">Putative transposon, transposition helper protein C</fullName>
    </submittedName>
</protein>
<dbReference type="EMBL" id="ABZS01000011">
    <property type="protein sequence ID" value="EEP61287.1"/>
    <property type="molecule type" value="Genomic_DNA"/>
</dbReference>
<dbReference type="InterPro" id="IPR008868">
    <property type="entry name" value="TniB"/>
</dbReference>
<dbReference type="PANTHER" id="PTHR35894:SF1">
    <property type="entry name" value="PHOSPHORIBULOKINASE _ URIDINE KINASE FAMILY"/>
    <property type="match status" value="1"/>
</dbReference>
<dbReference type="Pfam" id="PF05621">
    <property type="entry name" value="TniB"/>
    <property type="match status" value="1"/>
</dbReference>
<evidence type="ECO:0000313" key="1">
    <source>
        <dbReference type="EMBL" id="EEP61287.1"/>
    </source>
</evidence>
<reference evidence="1 2" key="1">
    <citation type="submission" date="2009-04" db="EMBL/GenBank/DDBJ databases">
        <authorList>
            <person name="Reysenbach A.-L."/>
            <person name="Heidelberg J.F."/>
            <person name="Nelson W.C."/>
        </authorList>
    </citation>
    <scope>NUCLEOTIDE SEQUENCE [LARGE SCALE GENOMIC DNA]</scope>
    <source>
        <strain evidence="1 2">SS-5</strain>
    </source>
</reference>
<dbReference type="AlphaFoldDB" id="C4FI06"/>